<name>A0ABV3FI36_9NOCA</name>
<evidence type="ECO:0000313" key="2">
    <source>
        <dbReference type="Proteomes" id="UP001551658"/>
    </source>
</evidence>
<comment type="caution">
    <text evidence="1">The sequence shown here is derived from an EMBL/GenBank/DDBJ whole genome shotgun (WGS) entry which is preliminary data.</text>
</comment>
<protein>
    <submittedName>
        <fullName evidence="1">Uncharacterized protein</fullName>
    </submittedName>
</protein>
<dbReference type="EMBL" id="JBFAIH010000029">
    <property type="protein sequence ID" value="MEV0367371.1"/>
    <property type="molecule type" value="Genomic_DNA"/>
</dbReference>
<dbReference type="Proteomes" id="UP001551658">
    <property type="component" value="Unassembled WGS sequence"/>
</dbReference>
<keyword evidence="2" id="KW-1185">Reference proteome</keyword>
<dbReference type="RefSeq" id="WP_357986809.1">
    <property type="nucleotide sequence ID" value="NZ_JBFAIH010000029.1"/>
</dbReference>
<proteinExistence type="predicted"/>
<organism evidence="1 2">
    <name type="scientific">Nocardia fusca</name>
    <dbReference type="NCBI Taxonomy" id="941183"/>
    <lineage>
        <taxon>Bacteria</taxon>
        <taxon>Bacillati</taxon>
        <taxon>Actinomycetota</taxon>
        <taxon>Actinomycetes</taxon>
        <taxon>Mycobacteriales</taxon>
        <taxon>Nocardiaceae</taxon>
        <taxon>Nocardia</taxon>
    </lineage>
</organism>
<accession>A0ABV3FI36</accession>
<sequence>MHRPPAPRGRADAHGIGYVLPGAGVATQSALHMWSGSWEPVVGSAIGAPP</sequence>
<gene>
    <name evidence="1" type="ORF">AB0H72_32270</name>
</gene>
<reference evidence="1 2" key="1">
    <citation type="submission" date="2024-06" db="EMBL/GenBank/DDBJ databases">
        <title>The Natural Products Discovery Center: Release of the First 8490 Sequenced Strains for Exploring Actinobacteria Biosynthetic Diversity.</title>
        <authorList>
            <person name="Kalkreuter E."/>
            <person name="Kautsar S.A."/>
            <person name="Yang D."/>
            <person name="Bader C.D."/>
            <person name="Teijaro C.N."/>
            <person name="Fluegel L."/>
            <person name="Davis C.M."/>
            <person name="Simpson J.R."/>
            <person name="Lauterbach L."/>
            <person name="Steele A.D."/>
            <person name="Gui C."/>
            <person name="Meng S."/>
            <person name="Li G."/>
            <person name="Viehrig K."/>
            <person name="Ye F."/>
            <person name="Su P."/>
            <person name="Kiefer A.F."/>
            <person name="Nichols A."/>
            <person name="Cepeda A.J."/>
            <person name="Yan W."/>
            <person name="Fan B."/>
            <person name="Jiang Y."/>
            <person name="Adhikari A."/>
            <person name="Zheng C.-J."/>
            <person name="Schuster L."/>
            <person name="Cowan T.M."/>
            <person name="Smanski M.J."/>
            <person name="Chevrette M.G."/>
            <person name="De Carvalho L.P.S."/>
            <person name="Shen B."/>
        </authorList>
    </citation>
    <scope>NUCLEOTIDE SEQUENCE [LARGE SCALE GENOMIC DNA]</scope>
    <source>
        <strain evidence="1 2">NPDC050671</strain>
    </source>
</reference>
<evidence type="ECO:0000313" key="1">
    <source>
        <dbReference type="EMBL" id="MEV0367371.1"/>
    </source>
</evidence>